<comment type="caution">
    <text evidence="1">The sequence shown here is derived from an EMBL/GenBank/DDBJ whole genome shotgun (WGS) entry which is preliminary data.</text>
</comment>
<dbReference type="EMBL" id="LAZR01045962">
    <property type="protein sequence ID" value="KKK97635.1"/>
    <property type="molecule type" value="Genomic_DNA"/>
</dbReference>
<accession>A0A0F9AH56</accession>
<feature type="non-terminal residue" evidence="1">
    <location>
        <position position="1"/>
    </location>
</feature>
<sequence>GIYKGRQDVNGYDPLGAGDLTVQTTYFWRIDEVNESDPNLWKGNTWTFKTIEYTDVIDDMESYATAGSRYLIRGKTGSGARNLYLRLLRMLTFTAANNQ</sequence>
<dbReference type="AlphaFoldDB" id="A0A0F9AH56"/>
<gene>
    <name evidence="1" type="ORF">LCGC14_2650770</name>
</gene>
<protein>
    <submittedName>
        <fullName evidence="1">Uncharacterized protein</fullName>
    </submittedName>
</protein>
<proteinExistence type="predicted"/>
<name>A0A0F9AH56_9ZZZZ</name>
<reference evidence="1" key="1">
    <citation type="journal article" date="2015" name="Nature">
        <title>Complex archaea that bridge the gap between prokaryotes and eukaryotes.</title>
        <authorList>
            <person name="Spang A."/>
            <person name="Saw J.H."/>
            <person name="Jorgensen S.L."/>
            <person name="Zaremba-Niedzwiedzka K."/>
            <person name="Martijn J."/>
            <person name="Lind A.E."/>
            <person name="van Eijk R."/>
            <person name="Schleper C."/>
            <person name="Guy L."/>
            <person name="Ettema T.J."/>
        </authorList>
    </citation>
    <scope>NUCLEOTIDE SEQUENCE</scope>
</reference>
<organism evidence="1">
    <name type="scientific">marine sediment metagenome</name>
    <dbReference type="NCBI Taxonomy" id="412755"/>
    <lineage>
        <taxon>unclassified sequences</taxon>
        <taxon>metagenomes</taxon>
        <taxon>ecological metagenomes</taxon>
    </lineage>
</organism>
<evidence type="ECO:0000313" key="1">
    <source>
        <dbReference type="EMBL" id="KKK97635.1"/>
    </source>
</evidence>